<sequence length="162" mass="17938">MERHRITGKLGGLLCDRGRTGQAREPTLHEALSNIMAAYHHSQETMGTVMAKFQETQRLQDEHYLGIREDLKSINTTLVTIAGVLADMANTMRDTVAHKWATDTSLNDKQPSNSAGASGQEVPPQDQQATSTPPPAEREPAHKWSLRSRNKTENIAKTPARK</sequence>
<feature type="region of interest" description="Disordered" evidence="1">
    <location>
        <begin position="100"/>
        <end position="162"/>
    </location>
</feature>
<name>A0AAV7NIF6_PLEWA</name>
<protein>
    <submittedName>
        <fullName evidence="2">Uncharacterized protein</fullName>
    </submittedName>
</protein>
<keyword evidence="3" id="KW-1185">Reference proteome</keyword>
<feature type="compositionally biased region" description="Polar residues" evidence="1">
    <location>
        <begin position="102"/>
        <end position="117"/>
    </location>
</feature>
<organism evidence="2 3">
    <name type="scientific">Pleurodeles waltl</name>
    <name type="common">Iberian ribbed newt</name>
    <dbReference type="NCBI Taxonomy" id="8319"/>
    <lineage>
        <taxon>Eukaryota</taxon>
        <taxon>Metazoa</taxon>
        <taxon>Chordata</taxon>
        <taxon>Craniata</taxon>
        <taxon>Vertebrata</taxon>
        <taxon>Euteleostomi</taxon>
        <taxon>Amphibia</taxon>
        <taxon>Batrachia</taxon>
        <taxon>Caudata</taxon>
        <taxon>Salamandroidea</taxon>
        <taxon>Salamandridae</taxon>
        <taxon>Pleurodelinae</taxon>
        <taxon>Pleurodeles</taxon>
    </lineage>
</organism>
<dbReference type="EMBL" id="JANPWB010000012">
    <property type="protein sequence ID" value="KAJ1115301.1"/>
    <property type="molecule type" value="Genomic_DNA"/>
</dbReference>
<reference evidence="2" key="1">
    <citation type="journal article" date="2022" name="bioRxiv">
        <title>Sequencing and chromosome-scale assembly of the giantPleurodeles waltlgenome.</title>
        <authorList>
            <person name="Brown T."/>
            <person name="Elewa A."/>
            <person name="Iarovenko S."/>
            <person name="Subramanian E."/>
            <person name="Araus A.J."/>
            <person name="Petzold A."/>
            <person name="Susuki M."/>
            <person name="Suzuki K.-i.T."/>
            <person name="Hayashi T."/>
            <person name="Toyoda A."/>
            <person name="Oliveira C."/>
            <person name="Osipova E."/>
            <person name="Leigh N.D."/>
            <person name="Simon A."/>
            <person name="Yun M.H."/>
        </authorList>
    </citation>
    <scope>NUCLEOTIDE SEQUENCE</scope>
    <source>
        <strain evidence="2">20211129_DDA</strain>
        <tissue evidence="2">Liver</tissue>
    </source>
</reference>
<proteinExistence type="predicted"/>
<gene>
    <name evidence="2" type="ORF">NDU88_003527</name>
</gene>
<evidence type="ECO:0000313" key="2">
    <source>
        <dbReference type="EMBL" id="KAJ1115301.1"/>
    </source>
</evidence>
<evidence type="ECO:0000256" key="1">
    <source>
        <dbReference type="SAM" id="MobiDB-lite"/>
    </source>
</evidence>
<dbReference type="Proteomes" id="UP001066276">
    <property type="component" value="Chromosome 8"/>
</dbReference>
<dbReference type="AlphaFoldDB" id="A0AAV7NIF6"/>
<evidence type="ECO:0000313" key="3">
    <source>
        <dbReference type="Proteomes" id="UP001066276"/>
    </source>
</evidence>
<accession>A0AAV7NIF6</accession>
<comment type="caution">
    <text evidence="2">The sequence shown here is derived from an EMBL/GenBank/DDBJ whole genome shotgun (WGS) entry which is preliminary data.</text>
</comment>